<protein>
    <recommendedName>
        <fullName evidence="1">RNase H type-1 domain-containing protein</fullName>
    </recommendedName>
</protein>
<gene>
    <name evidence="2" type="ORF">Goari_021529</name>
</gene>
<accession>A0A7J8YEN5</accession>
<reference evidence="2 3" key="1">
    <citation type="journal article" date="2019" name="Genome Biol. Evol.">
        <title>Insights into the evolution of the New World diploid cottons (Gossypium, subgenus Houzingenia) based on genome sequencing.</title>
        <authorList>
            <person name="Grover C.E."/>
            <person name="Arick M.A. 2nd"/>
            <person name="Thrash A."/>
            <person name="Conover J.L."/>
            <person name="Sanders W.S."/>
            <person name="Peterson D.G."/>
            <person name="Frelichowski J.E."/>
            <person name="Scheffler J.A."/>
            <person name="Scheffler B.E."/>
            <person name="Wendel J.F."/>
        </authorList>
    </citation>
    <scope>NUCLEOTIDE SEQUENCE [LARGE SCALE GENOMIC DNA]</scope>
    <source>
        <strain evidence="2">185</strain>
        <tissue evidence="2">Leaf</tissue>
    </source>
</reference>
<dbReference type="Proteomes" id="UP000593577">
    <property type="component" value="Unassembled WGS sequence"/>
</dbReference>
<evidence type="ECO:0000313" key="2">
    <source>
        <dbReference type="EMBL" id="MBA0698017.1"/>
    </source>
</evidence>
<dbReference type="EMBL" id="JABFAA010000012">
    <property type="protein sequence ID" value="MBA0698017.1"/>
    <property type="molecule type" value="Genomic_DNA"/>
</dbReference>
<dbReference type="SUPFAM" id="SSF53098">
    <property type="entry name" value="Ribonuclease H-like"/>
    <property type="match status" value="1"/>
</dbReference>
<dbReference type="InterPro" id="IPR012337">
    <property type="entry name" value="RNaseH-like_sf"/>
</dbReference>
<feature type="domain" description="RNase H type-1" evidence="1">
    <location>
        <begin position="2"/>
        <end position="82"/>
    </location>
</feature>
<dbReference type="GO" id="GO:0004523">
    <property type="term" value="F:RNA-DNA hybrid ribonuclease activity"/>
    <property type="evidence" value="ECO:0007669"/>
    <property type="project" value="InterPro"/>
</dbReference>
<dbReference type="InterPro" id="IPR036397">
    <property type="entry name" value="RNaseH_sf"/>
</dbReference>
<sequence length="97" mass="11213">MLESELWGILDWLNLILDRRFENILIQTDSIETINATMEGTLGNSNSTIVKRIHQTLKRVKQWEVQHIPKGDNLIANSLAKTVRTRKLGLRLFEDSL</sequence>
<dbReference type="Gene3D" id="3.30.420.10">
    <property type="entry name" value="Ribonuclease H-like superfamily/Ribonuclease H"/>
    <property type="match status" value="1"/>
</dbReference>
<organism evidence="2 3">
    <name type="scientific">Gossypium aridum</name>
    <name type="common">American cotton</name>
    <name type="synonym">Erioxylum aridum</name>
    <dbReference type="NCBI Taxonomy" id="34290"/>
    <lineage>
        <taxon>Eukaryota</taxon>
        <taxon>Viridiplantae</taxon>
        <taxon>Streptophyta</taxon>
        <taxon>Embryophyta</taxon>
        <taxon>Tracheophyta</taxon>
        <taxon>Spermatophyta</taxon>
        <taxon>Magnoliopsida</taxon>
        <taxon>eudicotyledons</taxon>
        <taxon>Gunneridae</taxon>
        <taxon>Pentapetalae</taxon>
        <taxon>rosids</taxon>
        <taxon>malvids</taxon>
        <taxon>Malvales</taxon>
        <taxon>Malvaceae</taxon>
        <taxon>Malvoideae</taxon>
        <taxon>Gossypium</taxon>
    </lineage>
</organism>
<dbReference type="GO" id="GO:0003676">
    <property type="term" value="F:nucleic acid binding"/>
    <property type="evidence" value="ECO:0007669"/>
    <property type="project" value="InterPro"/>
</dbReference>
<proteinExistence type="predicted"/>
<evidence type="ECO:0000259" key="1">
    <source>
        <dbReference type="Pfam" id="PF13456"/>
    </source>
</evidence>
<comment type="caution">
    <text evidence="2">The sequence shown here is derived from an EMBL/GenBank/DDBJ whole genome shotgun (WGS) entry which is preliminary data.</text>
</comment>
<keyword evidence="3" id="KW-1185">Reference proteome</keyword>
<dbReference type="InterPro" id="IPR002156">
    <property type="entry name" value="RNaseH_domain"/>
</dbReference>
<name>A0A7J8YEN5_GOSAI</name>
<evidence type="ECO:0000313" key="3">
    <source>
        <dbReference type="Proteomes" id="UP000593577"/>
    </source>
</evidence>
<dbReference type="Pfam" id="PF13456">
    <property type="entry name" value="RVT_3"/>
    <property type="match status" value="1"/>
</dbReference>
<dbReference type="AlphaFoldDB" id="A0A7J8YEN5"/>